<dbReference type="SMART" id="SM00382">
    <property type="entry name" value="AAA"/>
    <property type="match status" value="1"/>
</dbReference>
<feature type="compositionally biased region" description="Low complexity" evidence="7">
    <location>
        <begin position="947"/>
        <end position="972"/>
    </location>
</feature>
<keyword evidence="2" id="KW-0547">Nucleotide-binding</keyword>
<dbReference type="InterPro" id="IPR050534">
    <property type="entry name" value="Coronavir_polyprotein_1ab"/>
</dbReference>
<proteinExistence type="inferred from homology"/>
<comment type="similarity">
    <text evidence="1">Belongs to the DNA2/NAM7 helicase family.</text>
</comment>
<dbReference type="InterPro" id="IPR001736">
    <property type="entry name" value="PLipase_D/transphosphatidylase"/>
</dbReference>
<gene>
    <name evidence="9" type="ORF">GCM10010502_67680</name>
</gene>
<dbReference type="InterPro" id="IPR003593">
    <property type="entry name" value="AAA+_ATPase"/>
</dbReference>
<dbReference type="Pfam" id="PF18974">
    <property type="entry name" value="DUF5710"/>
    <property type="match status" value="1"/>
</dbReference>
<comment type="caution">
    <text evidence="9">The sequence shown here is derived from an EMBL/GenBank/DDBJ whole genome shotgun (WGS) entry which is preliminary data.</text>
</comment>
<organism evidence="9 10">
    <name type="scientific">Kitasatospora aureofaciens</name>
    <name type="common">Streptomyces aureofaciens</name>
    <dbReference type="NCBI Taxonomy" id="1894"/>
    <lineage>
        <taxon>Bacteria</taxon>
        <taxon>Bacillati</taxon>
        <taxon>Actinomycetota</taxon>
        <taxon>Actinomycetes</taxon>
        <taxon>Kitasatosporales</taxon>
        <taxon>Streptomycetaceae</taxon>
        <taxon>Kitasatospora</taxon>
    </lineage>
</organism>
<feature type="region of interest" description="Disordered" evidence="7">
    <location>
        <begin position="942"/>
        <end position="974"/>
    </location>
</feature>
<keyword evidence="3" id="KW-0378">Hydrolase</keyword>
<dbReference type="PROSITE" id="PS50035">
    <property type="entry name" value="PLD"/>
    <property type="match status" value="1"/>
</dbReference>
<evidence type="ECO:0000256" key="4">
    <source>
        <dbReference type="ARBA" id="ARBA00022806"/>
    </source>
</evidence>
<dbReference type="CDD" id="cd18808">
    <property type="entry name" value="SF1_C_Upf1"/>
    <property type="match status" value="1"/>
</dbReference>
<dbReference type="GeneID" id="97489667"/>
<dbReference type="KEGG" id="kau:B6264_22300"/>
<dbReference type="CDD" id="cd09126">
    <property type="entry name" value="PLDc_C_DEXD_like"/>
    <property type="match status" value="1"/>
</dbReference>
<evidence type="ECO:0000256" key="5">
    <source>
        <dbReference type="ARBA" id="ARBA00022840"/>
    </source>
</evidence>
<evidence type="ECO:0000256" key="2">
    <source>
        <dbReference type="ARBA" id="ARBA00022741"/>
    </source>
</evidence>
<dbReference type="GO" id="GO:0005524">
    <property type="term" value="F:ATP binding"/>
    <property type="evidence" value="ECO:0007669"/>
    <property type="project" value="UniProtKB-KW"/>
</dbReference>
<dbReference type="SUPFAM" id="SSF56024">
    <property type="entry name" value="Phospholipase D/nuclease"/>
    <property type="match status" value="1"/>
</dbReference>
<dbReference type="InterPro" id="IPR041679">
    <property type="entry name" value="DNA2/NAM7-like_C"/>
</dbReference>
<reference evidence="9" key="1">
    <citation type="journal article" date="2014" name="Int. J. Syst. Evol. Microbiol.">
        <title>Complete genome sequence of Corynebacterium casei LMG S-19264T (=DSM 44701T), isolated from a smear-ripened cheese.</title>
        <authorList>
            <consortium name="US DOE Joint Genome Institute (JGI-PGF)"/>
            <person name="Walter F."/>
            <person name="Albersmeier A."/>
            <person name="Kalinowski J."/>
            <person name="Ruckert C."/>
        </authorList>
    </citation>
    <scope>NUCLEOTIDE SEQUENCE</scope>
    <source>
        <strain evidence="9">JCM 4434</strain>
    </source>
</reference>
<dbReference type="OrthoDB" id="3197455at2"/>
<dbReference type="InterPro" id="IPR025202">
    <property type="entry name" value="PLD-like_dom"/>
</dbReference>
<feature type="coiled-coil region" evidence="6">
    <location>
        <begin position="416"/>
        <end position="443"/>
    </location>
</feature>
<sequence>MTQAEQPYPVTELLAAVQAEIRAERRDEAKEAEKAALSGGQQVSAAEGRYEYLFGCRRWPASFDGSPVLVRPSQARGAWIPGEASPMPDGKVRLVLAEGLPTGARNVQVRKDDSAGLVVLAERLEAVGSDDGGIRVESAGWIVGQGAPAVGRVSDPGRWVADWHGLKLNPRQRTAVAQALASEVLFLWGPPGTGKTDVVGHIVEGNVRQGHNVLFLAPTKVAVDQALERICDLLKAEPGFAEGLVQRAGEIELPSLRERYGDFVDPARIAGRVSAQLDEAVRAAREALQRARVGVALYDEVRELEQRLAEDRKAHRSVLESAGGAERDALRAEAEVARLRLAINEVGEPKGLFGGRKEKQLTTLREELARATESSFTAQYVGAAARKQAEELTARISATSGSLETLRPRLVGLAAYTALVHEVGALQERIQEFERQLARIQQTVRSRCRVMGATVAKAVQSRKLLDRVDVVVVDEAGMVNLPSAWLAAGLAGKRIVVAGDFRQLPAVTKGDSDRKATEDERAHARYWAARDAFHAAGLVSEHGSVRQDPRLVALDTQYRMREPICRLVNAVAYPDAPLATGRADSSRIPSNPLVDVPVILIDTSRQRIPGPDHRANTVNEAVVHELIRGLQYEGVLPGRKWGSAEVGPGSRATDRLAVIAPYKAQVKALKGSLKYRFGEDYEGLVDTIHRFQGSQRPIVVFDTAVGAGKDPGIFYAGTGLSSQTCRLLNVALSRAQDHLVVVADVEHLRKHLSVHSEARVMLDHLESHAQVISADQLIPTRDAAQLSVLSEEELARPAFFPADEVQKAVEWDIARARTSIEVYCAFLDPQPVRRWSALLGARAAEGVRVVVHTRSPEEQREAAGAARHQKQIDVLEEAGCQVDFRERMHEKVLILDSTVLWHGSLNLLAGSGPTDLMMRFTDPASCERVSWVMDRARKERAAWNPRAAGGSTNSAGPASSAPTPPGATGAAGIRPGDTVNGRLYLMVPFGEKDEAKSLLKAQWDGPNKLWHVDAARVTREQAARWLP</sequence>
<feature type="domain" description="PLD phosphodiesterase" evidence="8">
    <location>
        <begin position="884"/>
        <end position="911"/>
    </location>
</feature>
<protein>
    <recommendedName>
        <fullName evidence="8">PLD phosphodiesterase domain-containing protein</fullName>
    </recommendedName>
</protein>
<accession>A0A8H9LYV6</accession>
<dbReference type="InterPro" id="IPR027417">
    <property type="entry name" value="P-loop_NTPase"/>
</dbReference>
<keyword evidence="5" id="KW-0067">ATP-binding</keyword>
<dbReference type="Gene3D" id="3.30.870.10">
    <property type="entry name" value="Endonuclease Chain A"/>
    <property type="match status" value="1"/>
</dbReference>
<evidence type="ECO:0000256" key="7">
    <source>
        <dbReference type="SAM" id="MobiDB-lite"/>
    </source>
</evidence>
<keyword evidence="4" id="KW-0347">Helicase</keyword>
<dbReference type="Pfam" id="PF13091">
    <property type="entry name" value="PLDc_2"/>
    <property type="match status" value="1"/>
</dbReference>
<dbReference type="GO" id="GO:0016787">
    <property type="term" value="F:hydrolase activity"/>
    <property type="evidence" value="ECO:0007669"/>
    <property type="project" value="UniProtKB-KW"/>
</dbReference>
<dbReference type="PANTHER" id="PTHR43788:SF8">
    <property type="entry name" value="DNA-BINDING PROTEIN SMUBP-2"/>
    <property type="match status" value="1"/>
</dbReference>
<dbReference type="PANTHER" id="PTHR43788">
    <property type="entry name" value="DNA2/NAM7 HELICASE FAMILY MEMBER"/>
    <property type="match status" value="1"/>
</dbReference>
<dbReference type="SUPFAM" id="SSF52540">
    <property type="entry name" value="P-loop containing nucleoside triphosphate hydrolases"/>
    <property type="match status" value="1"/>
</dbReference>
<dbReference type="EMBL" id="BMUB01000030">
    <property type="protein sequence ID" value="GGV03490.1"/>
    <property type="molecule type" value="Genomic_DNA"/>
</dbReference>
<dbReference type="Gene3D" id="3.40.50.300">
    <property type="entry name" value="P-loop containing nucleotide triphosphate hydrolases"/>
    <property type="match status" value="2"/>
</dbReference>
<evidence type="ECO:0000313" key="9">
    <source>
        <dbReference type="EMBL" id="GGV03490.1"/>
    </source>
</evidence>
<dbReference type="InterPro" id="IPR041677">
    <property type="entry name" value="DNA2/NAM7_AAA_11"/>
</dbReference>
<dbReference type="Pfam" id="PF13087">
    <property type="entry name" value="AAA_12"/>
    <property type="match status" value="1"/>
</dbReference>
<keyword evidence="6" id="KW-0175">Coiled coil</keyword>
<evidence type="ECO:0000259" key="8">
    <source>
        <dbReference type="PROSITE" id="PS50035"/>
    </source>
</evidence>
<evidence type="ECO:0000256" key="3">
    <source>
        <dbReference type="ARBA" id="ARBA00022801"/>
    </source>
</evidence>
<reference evidence="9" key="2">
    <citation type="submission" date="2020-09" db="EMBL/GenBank/DDBJ databases">
        <authorList>
            <person name="Sun Q."/>
            <person name="Ohkuma M."/>
        </authorList>
    </citation>
    <scope>NUCLEOTIDE SEQUENCE</scope>
    <source>
        <strain evidence="9">JCM 4434</strain>
    </source>
</reference>
<evidence type="ECO:0000256" key="1">
    <source>
        <dbReference type="ARBA" id="ARBA00007913"/>
    </source>
</evidence>
<dbReference type="RefSeq" id="WP_078938408.1">
    <property type="nucleotide sequence ID" value="NZ_BMUB01000030.1"/>
</dbReference>
<dbReference type="GO" id="GO:0043139">
    <property type="term" value="F:5'-3' DNA helicase activity"/>
    <property type="evidence" value="ECO:0007669"/>
    <property type="project" value="TreeGrafter"/>
</dbReference>
<evidence type="ECO:0000256" key="6">
    <source>
        <dbReference type="SAM" id="Coils"/>
    </source>
</evidence>
<name>A0A8H9LYV6_KITAU</name>
<evidence type="ECO:0000313" key="10">
    <source>
        <dbReference type="Proteomes" id="UP000610124"/>
    </source>
</evidence>
<dbReference type="Pfam" id="PF13086">
    <property type="entry name" value="AAA_11"/>
    <property type="match status" value="1"/>
</dbReference>
<dbReference type="AlphaFoldDB" id="A0A8H9LYV6"/>
<dbReference type="InterPro" id="IPR043764">
    <property type="entry name" value="DUF5710"/>
</dbReference>
<dbReference type="GO" id="GO:0006793">
    <property type="term" value="P:phosphorus metabolic process"/>
    <property type="evidence" value="ECO:0007669"/>
    <property type="project" value="UniProtKB-ARBA"/>
</dbReference>
<dbReference type="InterPro" id="IPR047187">
    <property type="entry name" value="SF1_C_Upf1"/>
</dbReference>
<dbReference type="Proteomes" id="UP000610124">
    <property type="component" value="Unassembled WGS sequence"/>
</dbReference>